<dbReference type="InterPro" id="IPR001223">
    <property type="entry name" value="Glyco_hydro18_cat"/>
</dbReference>
<gene>
    <name evidence="12" type="ORF">LAFE_0F03422G</name>
</gene>
<comment type="catalytic activity">
    <reaction evidence="1">
        <text>Random endo-hydrolysis of N-acetyl-beta-D-glucosaminide (1-&gt;4)-beta-linkages in chitin and chitodextrins.</text>
        <dbReference type="EC" id="3.2.1.14"/>
    </reaction>
</comment>
<dbReference type="AlphaFoldDB" id="A0A1G4MEE9"/>
<feature type="domain" description="GH18" evidence="11">
    <location>
        <begin position="67"/>
        <end position="476"/>
    </location>
</feature>
<dbReference type="GO" id="GO:0000272">
    <property type="term" value="P:polysaccharide catabolic process"/>
    <property type="evidence" value="ECO:0007669"/>
    <property type="project" value="UniProtKB-KW"/>
</dbReference>
<evidence type="ECO:0000313" key="13">
    <source>
        <dbReference type="Proteomes" id="UP000190831"/>
    </source>
</evidence>
<keyword evidence="13" id="KW-1185">Reference proteome</keyword>
<dbReference type="SUPFAM" id="SSF54556">
    <property type="entry name" value="Chitinase insertion domain"/>
    <property type="match status" value="1"/>
</dbReference>
<dbReference type="GO" id="GO:0006032">
    <property type="term" value="P:chitin catabolic process"/>
    <property type="evidence" value="ECO:0007669"/>
    <property type="project" value="UniProtKB-KW"/>
</dbReference>
<dbReference type="EMBL" id="LT598490">
    <property type="protein sequence ID" value="SCW02301.1"/>
    <property type="molecule type" value="Genomic_DNA"/>
</dbReference>
<evidence type="ECO:0000313" key="12">
    <source>
        <dbReference type="EMBL" id="SCW02301.1"/>
    </source>
</evidence>
<reference evidence="13" key="1">
    <citation type="submission" date="2016-03" db="EMBL/GenBank/DDBJ databases">
        <authorList>
            <person name="Devillers H."/>
        </authorList>
    </citation>
    <scope>NUCLEOTIDE SEQUENCE [LARGE SCALE GENOMIC DNA]</scope>
</reference>
<comment type="similarity">
    <text evidence="9">Belongs to the glycosyl hydrolase 18 family.</text>
</comment>
<dbReference type="InterPro" id="IPR001579">
    <property type="entry name" value="Glyco_hydro_18_chit_AS"/>
</dbReference>
<evidence type="ECO:0000256" key="8">
    <source>
        <dbReference type="RuleBase" id="RU000489"/>
    </source>
</evidence>
<protein>
    <recommendedName>
        <fullName evidence="2">chitinase</fullName>
        <ecNumber evidence="2">3.2.1.14</ecNumber>
    </recommendedName>
</protein>
<sequence>MRYNLFRKTLLILCLIIFIFEMTLGPKYVKDKTITKFRQLYKAFETGLPVDSSRRKGKEMETDEKGYISGVYYSNWSPYPPRNHFPHEIDFRMVTHFFYAFFVVNADTGECQSSDEWSDFEMDLFKQMYFQMSNKGQLKHHSHEMKRKLPKGVIGELFYLKYTQMLSHINEDSASSNFKTLMSVGGWSNGQAFPVIVRDKAKLEVFLQTCVDNMFKLGFDGIDIDWEFPNDDGFEAEQFLLMMQSLRERLNTLEQEIFGKSDHKQHFLLTAAIPATIERLKILKLSQMDKFVDFWNLMTYDFSGEWSEKTGYHSNLYNPQRNDSTAYTSGNSADESVSYLLSHFHLPSKKIILGIPAYGRGFTNIKLHPYDDTFVGKTFKGVGGASEGEPGMWLYNQLPLAGTKEMFDENAVSAYCVDVTKRTFVGYDNVQSMKYKANYVVKKKLGGAFWWESCGDDHKNSSRSLLTAFNKEIKSLRKKDTSIYALPQVSKYYLTKYSGGHLSQVF</sequence>
<evidence type="ECO:0000256" key="7">
    <source>
        <dbReference type="ARBA" id="ARBA00023326"/>
    </source>
</evidence>
<dbReference type="InterPro" id="IPR011583">
    <property type="entry name" value="Chitinase_II/V-like_cat"/>
</dbReference>
<dbReference type="PANTHER" id="PTHR11177">
    <property type="entry name" value="CHITINASE"/>
    <property type="match status" value="1"/>
</dbReference>
<dbReference type="PROSITE" id="PS51910">
    <property type="entry name" value="GH18_2"/>
    <property type="match status" value="1"/>
</dbReference>
<proteinExistence type="inferred from homology"/>
<dbReference type="OrthoDB" id="76388at2759"/>
<accession>A0A1G4MEE9</accession>
<evidence type="ECO:0000256" key="4">
    <source>
        <dbReference type="ARBA" id="ARBA00023024"/>
    </source>
</evidence>
<keyword evidence="7" id="KW-0624">Polysaccharide degradation</keyword>
<dbReference type="Gene3D" id="3.20.20.80">
    <property type="entry name" value="Glycosidases"/>
    <property type="match status" value="1"/>
</dbReference>
<dbReference type="STRING" id="4955.A0A1G4MEE9"/>
<dbReference type="GO" id="GO:0005576">
    <property type="term" value="C:extracellular region"/>
    <property type="evidence" value="ECO:0007669"/>
    <property type="project" value="TreeGrafter"/>
</dbReference>
<evidence type="ECO:0000256" key="5">
    <source>
        <dbReference type="ARBA" id="ARBA00023277"/>
    </source>
</evidence>
<evidence type="ECO:0000256" key="3">
    <source>
        <dbReference type="ARBA" id="ARBA00022801"/>
    </source>
</evidence>
<dbReference type="PANTHER" id="PTHR11177:SF317">
    <property type="entry name" value="CHITINASE 12-RELATED"/>
    <property type="match status" value="1"/>
</dbReference>
<dbReference type="OMA" id="NDYNCES"/>
<dbReference type="InterPro" id="IPR029070">
    <property type="entry name" value="Chitinase_insertion_sf"/>
</dbReference>
<keyword evidence="10" id="KW-0732">Signal</keyword>
<feature type="signal peptide" evidence="10">
    <location>
        <begin position="1"/>
        <end position="25"/>
    </location>
</feature>
<keyword evidence="3 8" id="KW-0378">Hydrolase</keyword>
<dbReference type="Pfam" id="PF00704">
    <property type="entry name" value="Glyco_hydro_18"/>
    <property type="match status" value="1"/>
</dbReference>
<evidence type="ECO:0000256" key="6">
    <source>
        <dbReference type="ARBA" id="ARBA00023295"/>
    </source>
</evidence>
<dbReference type="EC" id="3.2.1.14" evidence="2"/>
<evidence type="ECO:0000256" key="1">
    <source>
        <dbReference type="ARBA" id="ARBA00000822"/>
    </source>
</evidence>
<keyword evidence="4" id="KW-0146">Chitin degradation</keyword>
<keyword evidence="6 8" id="KW-0326">Glycosidase</keyword>
<dbReference type="Proteomes" id="UP000190831">
    <property type="component" value="Chromosome F"/>
</dbReference>
<name>A0A1G4MEE9_LACFM</name>
<evidence type="ECO:0000256" key="9">
    <source>
        <dbReference type="RuleBase" id="RU004453"/>
    </source>
</evidence>
<evidence type="ECO:0000259" key="11">
    <source>
        <dbReference type="PROSITE" id="PS51910"/>
    </source>
</evidence>
<dbReference type="InterPro" id="IPR017853">
    <property type="entry name" value="GH"/>
</dbReference>
<dbReference type="GO" id="GO:0008843">
    <property type="term" value="F:endochitinase activity"/>
    <property type="evidence" value="ECO:0007669"/>
    <property type="project" value="UniProtKB-EC"/>
</dbReference>
<evidence type="ECO:0000256" key="2">
    <source>
        <dbReference type="ARBA" id="ARBA00012729"/>
    </source>
</evidence>
<organism evidence="12 13">
    <name type="scientific">Lachancea fermentati</name>
    <name type="common">Zygosaccharomyces fermentati</name>
    <dbReference type="NCBI Taxonomy" id="4955"/>
    <lineage>
        <taxon>Eukaryota</taxon>
        <taxon>Fungi</taxon>
        <taxon>Dikarya</taxon>
        <taxon>Ascomycota</taxon>
        <taxon>Saccharomycotina</taxon>
        <taxon>Saccharomycetes</taxon>
        <taxon>Saccharomycetales</taxon>
        <taxon>Saccharomycetaceae</taxon>
        <taxon>Lachancea</taxon>
    </lineage>
</organism>
<keyword evidence="5" id="KW-0119">Carbohydrate metabolism</keyword>
<dbReference type="GO" id="GO:0008061">
    <property type="term" value="F:chitin binding"/>
    <property type="evidence" value="ECO:0007669"/>
    <property type="project" value="InterPro"/>
</dbReference>
<evidence type="ECO:0000256" key="10">
    <source>
        <dbReference type="SAM" id="SignalP"/>
    </source>
</evidence>
<dbReference type="Gene3D" id="3.10.50.10">
    <property type="match status" value="1"/>
</dbReference>
<dbReference type="SMART" id="SM00636">
    <property type="entry name" value="Glyco_18"/>
    <property type="match status" value="1"/>
</dbReference>
<dbReference type="InterPro" id="IPR050314">
    <property type="entry name" value="Glycosyl_Hydrlase_18"/>
</dbReference>
<dbReference type="CDD" id="cd06548">
    <property type="entry name" value="GH18_chitinase"/>
    <property type="match status" value="1"/>
</dbReference>
<feature type="chain" id="PRO_5009237340" description="chitinase" evidence="10">
    <location>
        <begin position="26"/>
        <end position="506"/>
    </location>
</feature>
<dbReference type="PROSITE" id="PS01095">
    <property type="entry name" value="GH18_1"/>
    <property type="match status" value="1"/>
</dbReference>
<dbReference type="SUPFAM" id="SSF51445">
    <property type="entry name" value="(Trans)glycosidases"/>
    <property type="match status" value="1"/>
</dbReference>